<dbReference type="AlphaFoldDB" id="A0A8E0VGC4"/>
<sequence length="102" mass="11803">MSKNFRSNTYRVLFEEAYFWPLPKKPSSLAFVEHEPKISASSTRLKNRKNTVNSKFLYGNSATWNKPVPTVFTRLPSGQVMEEAGWFWHHTTSVSFASLKFV</sequence>
<accession>A0A8E0VGC4</accession>
<dbReference type="EMBL" id="LUCM01011178">
    <property type="protein sequence ID" value="KAA0184323.1"/>
    <property type="molecule type" value="Genomic_DNA"/>
</dbReference>
<proteinExistence type="predicted"/>
<keyword evidence="2" id="KW-1185">Reference proteome</keyword>
<protein>
    <submittedName>
        <fullName evidence="1">Uncharacterized protein</fullName>
    </submittedName>
</protein>
<organism evidence="1 2">
    <name type="scientific">Fasciolopsis buskii</name>
    <dbReference type="NCBI Taxonomy" id="27845"/>
    <lineage>
        <taxon>Eukaryota</taxon>
        <taxon>Metazoa</taxon>
        <taxon>Spiralia</taxon>
        <taxon>Lophotrochozoa</taxon>
        <taxon>Platyhelminthes</taxon>
        <taxon>Trematoda</taxon>
        <taxon>Digenea</taxon>
        <taxon>Plagiorchiida</taxon>
        <taxon>Echinostomata</taxon>
        <taxon>Echinostomatoidea</taxon>
        <taxon>Fasciolidae</taxon>
        <taxon>Fasciolopsis</taxon>
    </lineage>
</organism>
<dbReference type="Proteomes" id="UP000728185">
    <property type="component" value="Unassembled WGS sequence"/>
</dbReference>
<evidence type="ECO:0000313" key="2">
    <source>
        <dbReference type="Proteomes" id="UP000728185"/>
    </source>
</evidence>
<evidence type="ECO:0000313" key="1">
    <source>
        <dbReference type="EMBL" id="KAA0184323.1"/>
    </source>
</evidence>
<dbReference type="OrthoDB" id="9971371at2759"/>
<gene>
    <name evidence="1" type="ORF">FBUS_05527</name>
</gene>
<comment type="caution">
    <text evidence="1">The sequence shown here is derived from an EMBL/GenBank/DDBJ whole genome shotgun (WGS) entry which is preliminary data.</text>
</comment>
<name>A0A8E0VGC4_9TREM</name>
<reference evidence="1" key="1">
    <citation type="submission" date="2019-05" db="EMBL/GenBank/DDBJ databases">
        <title>Annotation for the trematode Fasciolopsis buski.</title>
        <authorList>
            <person name="Choi Y.-J."/>
        </authorList>
    </citation>
    <scope>NUCLEOTIDE SEQUENCE</scope>
    <source>
        <strain evidence="1">HT</strain>
        <tissue evidence="1">Whole worm</tissue>
    </source>
</reference>